<reference evidence="2 3" key="1">
    <citation type="submission" date="2019-12" db="EMBL/GenBank/DDBJ databases">
        <title>Mucilaginibacter sp. HME9299 genome sequencing and assembly.</title>
        <authorList>
            <person name="Kang H."/>
            <person name="Kim H."/>
            <person name="Joh K."/>
        </authorList>
    </citation>
    <scope>NUCLEOTIDE SEQUENCE [LARGE SCALE GENOMIC DNA]</scope>
    <source>
        <strain evidence="2 3">HME9299</strain>
    </source>
</reference>
<feature type="transmembrane region" description="Helical" evidence="1">
    <location>
        <begin position="114"/>
        <end position="145"/>
    </location>
</feature>
<feature type="transmembrane region" description="Helical" evidence="1">
    <location>
        <begin position="249"/>
        <end position="271"/>
    </location>
</feature>
<dbReference type="OrthoDB" id="9814570at2"/>
<name>A0A6I4IAD8_9SPHI</name>
<keyword evidence="3" id="KW-1185">Reference proteome</keyword>
<evidence type="ECO:0000313" key="3">
    <source>
        <dbReference type="Proteomes" id="UP000434850"/>
    </source>
</evidence>
<feature type="transmembrane region" description="Helical" evidence="1">
    <location>
        <begin position="206"/>
        <end position="229"/>
    </location>
</feature>
<feature type="transmembrane region" description="Helical" evidence="1">
    <location>
        <begin position="165"/>
        <end position="194"/>
    </location>
</feature>
<protein>
    <submittedName>
        <fullName evidence="2">ABC transporter permease</fullName>
    </submittedName>
</protein>
<proteinExistence type="predicted"/>
<evidence type="ECO:0000256" key="1">
    <source>
        <dbReference type="SAM" id="Phobius"/>
    </source>
</evidence>
<accession>A0A6I4IAD8</accession>
<dbReference type="PANTHER" id="PTHR37305:SF1">
    <property type="entry name" value="MEMBRANE PROTEIN"/>
    <property type="match status" value="1"/>
</dbReference>
<dbReference type="RefSeq" id="WP_157542441.1">
    <property type="nucleotide sequence ID" value="NZ_WQLA01000005.1"/>
</dbReference>
<comment type="caution">
    <text evidence="2">The sequence shown here is derived from an EMBL/GenBank/DDBJ whole genome shotgun (WGS) entry which is preliminary data.</text>
</comment>
<sequence>MMKELLYAEFVKIVKQSKTYYALVAIAVIELLIFITAYYQGSTILDLLLNTLRQNFYFEGSLLNGNLILYIVLNSLWFNVPLILMIVTSGLLTDEHKDGTLQTVMLQAVNKWKFILAKYITAAIFTLMVIGFMMLSSFALAYAVFGSGDLVVYIGTLNFFEAKEAFNRICWAFASGSIAMIFYSTASITIAIFIKEAAKTWIASALFLIITNLLLKADFLPAGLNSFFFPKLIDTWQQLFNYKIDWQQIGLNNFMLLFYCFGFAALGIFAFQKKDIG</sequence>
<dbReference type="PANTHER" id="PTHR37305">
    <property type="entry name" value="INTEGRAL MEMBRANE PROTEIN-RELATED"/>
    <property type="match status" value="1"/>
</dbReference>
<keyword evidence="1" id="KW-0812">Transmembrane</keyword>
<keyword evidence="1" id="KW-0472">Membrane</keyword>
<dbReference type="Pfam" id="PF12730">
    <property type="entry name" value="ABC2_membrane_4"/>
    <property type="match status" value="1"/>
</dbReference>
<organism evidence="2 3">
    <name type="scientific">Mucilaginibacter aquatilis</name>
    <dbReference type="NCBI Taxonomy" id="1517760"/>
    <lineage>
        <taxon>Bacteria</taxon>
        <taxon>Pseudomonadati</taxon>
        <taxon>Bacteroidota</taxon>
        <taxon>Sphingobacteriia</taxon>
        <taxon>Sphingobacteriales</taxon>
        <taxon>Sphingobacteriaceae</taxon>
        <taxon>Mucilaginibacter</taxon>
    </lineage>
</organism>
<dbReference type="Proteomes" id="UP000434850">
    <property type="component" value="Unassembled WGS sequence"/>
</dbReference>
<feature type="transmembrane region" description="Helical" evidence="1">
    <location>
        <begin position="67"/>
        <end position="93"/>
    </location>
</feature>
<keyword evidence="1" id="KW-1133">Transmembrane helix</keyword>
<gene>
    <name evidence="2" type="ORF">GO816_13375</name>
</gene>
<dbReference type="AlphaFoldDB" id="A0A6I4IAD8"/>
<dbReference type="EMBL" id="WQLA01000005">
    <property type="protein sequence ID" value="MVN92121.1"/>
    <property type="molecule type" value="Genomic_DNA"/>
</dbReference>
<feature type="transmembrane region" description="Helical" evidence="1">
    <location>
        <begin position="20"/>
        <end position="39"/>
    </location>
</feature>
<evidence type="ECO:0000313" key="2">
    <source>
        <dbReference type="EMBL" id="MVN92121.1"/>
    </source>
</evidence>